<organism evidence="3 4">
    <name type="scientific">Mesopusillimonas faecipullorum</name>
    <dbReference type="NCBI Taxonomy" id="2755040"/>
    <lineage>
        <taxon>Bacteria</taxon>
        <taxon>Pseudomonadati</taxon>
        <taxon>Pseudomonadota</taxon>
        <taxon>Betaproteobacteria</taxon>
        <taxon>Burkholderiales</taxon>
        <taxon>Alcaligenaceae</taxon>
        <taxon>Mesopusillimonas</taxon>
    </lineage>
</organism>
<proteinExistence type="predicted"/>
<feature type="region of interest" description="Disordered" evidence="1">
    <location>
        <begin position="1"/>
        <end position="20"/>
    </location>
</feature>
<dbReference type="Gene3D" id="3.30.420.10">
    <property type="entry name" value="Ribonuclease H-like superfamily/Ribonuclease H"/>
    <property type="match status" value="1"/>
</dbReference>
<reference evidence="3 4" key="1">
    <citation type="submission" date="2020-07" db="EMBL/GenBank/DDBJ databases">
        <title>Pusillimonas sp. nov., isolated from poultry manure in Taiwan.</title>
        <authorList>
            <person name="Lin S.-Y."/>
            <person name="Tang Y.-S."/>
            <person name="Young C.-C."/>
        </authorList>
    </citation>
    <scope>NUCLEOTIDE SEQUENCE [LARGE SCALE GENOMIC DNA]</scope>
    <source>
        <strain evidence="3 4">CC-YST705</strain>
    </source>
</reference>
<comment type="caution">
    <text evidence="3">The sequence shown here is derived from an EMBL/GenBank/DDBJ whole genome shotgun (WGS) entry which is preliminary data.</text>
</comment>
<dbReference type="InterPro" id="IPR001584">
    <property type="entry name" value="Integrase_cat-core"/>
</dbReference>
<sequence>MNHIIEAGRDDHDDAEGSGSAASARAGALRCAHAGSSGGRAAGVGRERAPRCTLLVFIDDATSELMALRFVRAETTTGYLLTLREHILEHGLPMCLYSDRHTIFRSPSAENPKPTFFAQALERLGIEGIQASSPQAKGRVERANQTLQDRLIKAMRLAGINDMEAANAWLPTYREAHNRRFAIAPAEPEDAHVIYQDRLPSLERALAYHHTRRLSQTLSCQFRQQLLQVLAPDQQRRLAGQPVSSLKHLDGQLQLLHANATLAFELRQKKDGRKPTEDAKSLNARVQARLSKRSVPSPANHPWRRWEGPRPNPREQPQTPA</sequence>
<dbReference type="PROSITE" id="PS50994">
    <property type="entry name" value="INTEGRASE"/>
    <property type="match status" value="1"/>
</dbReference>
<feature type="domain" description="Integrase catalytic" evidence="2">
    <location>
        <begin position="54"/>
        <end position="198"/>
    </location>
</feature>
<evidence type="ECO:0000313" key="3">
    <source>
        <dbReference type="EMBL" id="MCB5362870.1"/>
    </source>
</evidence>
<evidence type="ECO:0000313" key="4">
    <source>
        <dbReference type="Proteomes" id="UP000776983"/>
    </source>
</evidence>
<dbReference type="PANTHER" id="PTHR35004:SF7">
    <property type="entry name" value="INTEGRASE PROTEIN"/>
    <property type="match status" value="1"/>
</dbReference>
<dbReference type="RefSeq" id="WP_226953119.1">
    <property type="nucleotide sequence ID" value="NZ_JACDXW010000002.1"/>
</dbReference>
<feature type="region of interest" description="Disordered" evidence="1">
    <location>
        <begin position="268"/>
        <end position="321"/>
    </location>
</feature>
<feature type="compositionally biased region" description="Basic and acidic residues" evidence="1">
    <location>
        <begin position="1"/>
        <end position="12"/>
    </location>
</feature>
<gene>
    <name evidence="3" type="ORF">H0484_03750</name>
</gene>
<accession>A0ABS8CA21</accession>
<dbReference type="SUPFAM" id="SSF53098">
    <property type="entry name" value="Ribonuclease H-like"/>
    <property type="match status" value="1"/>
</dbReference>
<protein>
    <recommendedName>
        <fullName evidence="2">Integrase catalytic domain-containing protein</fullName>
    </recommendedName>
</protein>
<dbReference type="InterPro" id="IPR036397">
    <property type="entry name" value="RNaseH_sf"/>
</dbReference>
<keyword evidence="4" id="KW-1185">Reference proteome</keyword>
<feature type="compositionally biased region" description="Basic and acidic residues" evidence="1">
    <location>
        <begin position="268"/>
        <end position="280"/>
    </location>
</feature>
<dbReference type="InterPro" id="IPR012337">
    <property type="entry name" value="RNaseH-like_sf"/>
</dbReference>
<dbReference type="PANTHER" id="PTHR35004">
    <property type="entry name" value="TRANSPOSASE RV3428C-RELATED"/>
    <property type="match status" value="1"/>
</dbReference>
<dbReference type="Proteomes" id="UP000776983">
    <property type="component" value="Unassembled WGS sequence"/>
</dbReference>
<dbReference type="EMBL" id="JACDXW010000002">
    <property type="protein sequence ID" value="MCB5362870.1"/>
    <property type="molecule type" value="Genomic_DNA"/>
</dbReference>
<evidence type="ECO:0000259" key="2">
    <source>
        <dbReference type="PROSITE" id="PS50994"/>
    </source>
</evidence>
<evidence type="ECO:0000256" key="1">
    <source>
        <dbReference type="SAM" id="MobiDB-lite"/>
    </source>
</evidence>
<name>A0ABS8CA21_9BURK</name>